<dbReference type="VEuPathDB" id="FungiDB:FUN_017278"/>
<organism evidence="4 7">
    <name type="scientific">Rhizophagus irregularis</name>
    <dbReference type="NCBI Taxonomy" id="588596"/>
    <lineage>
        <taxon>Eukaryota</taxon>
        <taxon>Fungi</taxon>
        <taxon>Fungi incertae sedis</taxon>
        <taxon>Mucoromycota</taxon>
        <taxon>Glomeromycotina</taxon>
        <taxon>Glomeromycetes</taxon>
        <taxon>Glomerales</taxon>
        <taxon>Glomeraceae</taxon>
        <taxon>Rhizophagus</taxon>
    </lineage>
</organism>
<dbReference type="Proteomes" id="UP000232722">
    <property type="component" value="Unassembled WGS sequence"/>
</dbReference>
<dbReference type="VEuPathDB" id="FungiDB:RhiirA1_400754"/>
<keyword evidence="1" id="KW-0479">Metal-binding</keyword>
<feature type="compositionally biased region" description="Polar residues" evidence="2">
    <location>
        <begin position="204"/>
        <end position="213"/>
    </location>
</feature>
<accession>A0A2N0NQA1</accession>
<dbReference type="Pfam" id="PF04434">
    <property type="entry name" value="SWIM"/>
    <property type="match status" value="1"/>
</dbReference>
<reference evidence="5 6" key="3">
    <citation type="submission" date="2017-10" db="EMBL/GenBank/DDBJ databases">
        <title>Extensive intraspecific genome diversity in a model arbuscular mycorrhizal fungus.</title>
        <authorList>
            <person name="Chen E.C.H."/>
            <person name="Morin E."/>
            <person name="Baudet D."/>
            <person name="Noel J."/>
            <person name="Ndikumana S."/>
            <person name="Charron P."/>
            <person name="St-Onge C."/>
            <person name="Giorgi J."/>
            <person name="Grigoriev I.V."/>
            <person name="Roux C."/>
            <person name="Martin F.M."/>
            <person name="Corradi N."/>
        </authorList>
    </citation>
    <scope>NUCLEOTIDE SEQUENCE [LARGE SCALE GENOMIC DNA]</scope>
    <source>
        <strain evidence="5 6">A1</strain>
    </source>
</reference>
<dbReference type="PANTHER" id="PTHR35385:SF2">
    <property type="entry name" value="PROTEIN B, PUTATIVE-RELATED"/>
    <property type="match status" value="1"/>
</dbReference>
<dbReference type="EMBL" id="LLXJ01003664">
    <property type="protein sequence ID" value="PKB96746.1"/>
    <property type="molecule type" value="Genomic_DNA"/>
</dbReference>
<evidence type="ECO:0000313" key="4">
    <source>
        <dbReference type="EMBL" id="PKB96746.1"/>
    </source>
</evidence>
<protein>
    <recommendedName>
        <fullName evidence="3">SWIM-type domain-containing protein</fullName>
    </recommendedName>
</protein>
<dbReference type="GO" id="GO:0008270">
    <property type="term" value="F:zinc ion binding"/>
    <property type="evidence" value="ECO:0007669"/>
    <property type="project" value="UniProtKB-KW"/>
</dbReference>
<evidence type="ECO:0000259" key="3">
    <source>
        <dbReference type="PROSITE" id="PS50966"/>
    </source>
</evidence>
<evidence type="ECO:0000256" key="1">
    <source>
        <dbReference type="PROSITE-ProRule" id="PRU00325"/>
    </source>
</evidence>
<proteinExistence type="predicted"/>
<evidence type="ECO:0000256" key="2">
    <source>
        <dbReference type="SAM" id="MobiDB-lite"/>
    </source>
</evidence>
<evidence type="ECO:0000313" key="6">
    <source>
        <dbReference type="Proteomes" id="UP000232688"/>
    </source>
</evidence>
<keyword evidence="1" id="KW-0863">Zinc-finger</keyword>
<dbReference type="PROSITE" id="PS50966">
    <property type="entry name" value="ZF_SWIM"/>
    <property type="match status" value="1"/>
</dbReference>
<feature type="region of interest" description="Disordered" evidence="2">
    <location>
        <begin position="197"/>
        <end position="225"/>
    </location>
</feature>
<dbReference type="InterPro" id="IPR007527">
    <property type="entry name" value="Znf_SWIM"/>
</dbReference>
<dbReference type="PANTHER" id="PTHR35385">
    <property type="entry name" value="PROTEIN B, PUTATIVE-RELATED-RELATED"/>
    <property type="match status" value="1"/>
</dbReference>
<reference evidence="4 7" key="2">
    <citation type="submission" date="2017-09" db="EMBL/GenBank/DDBJ databases">
        <title>Extensive intraspecific genome diversity in a model arbuscular mycorrhizal fungus.</title>
        <authorList>
            <person name="Chen E.C."/>
            <person name="Morin E."/>
            <person name="Beaudet D."/>
            <person name="Noel J."/>
            <person name="Ndikumana S."/>
            <person name="Charron P."/>
            <person name="St-Onge C."/>
            <person name="Giorgi J."/>
            <person name="Grigoriev I.V."/>
            <person name="Roux C."/>
            <person name="Martin F.M."/>
            <person name="Corradi N."/>
        </authorList>
    </citation>
    <scope>NUCLEOTIDE SEQUENCE [LARGE SCALE GENOMIC DNA]</scope>
    <source>
        <strain evidence="4 7">A5</strain>
    </source>
</reference>
<dbReference type="AlphaFoldDB" id="A0A2N0NQA1"/>
<name>A0A2N0NQA1_9GLOM</name>
<keyword evidence="1" id="KW-0862">Zinc</keyword>
<reference evidence="5 6" key="4">
    <citation type="submission" date="2017-10" db="EMBL/GenBank/DDBJ databases">
        <title>Genome analyses suggest a sexual origin of heterokaryosis in a supposedly ancient asexual fungus.</title>
        <authorList>
            <person name="Corradi N."/>
            <person name="Sedzielewska K."/>
            <person name="Noel J."/>
            <person name="Charron P."/>
            <person name="Farinelli L."/>
            <person name="Marton T."/>
            <person name="Kruger M."/>
            <person name="Pelin A."/>
            <person name="Brachmann A."/>
            <person name="Corradi N."/>
        </authorList>
    </citation>
    <scope>NUCLEOTIDE SEQUENCE [LARGE SCALE GENOMIC DNA]</scope>
    <source>
        <strain evidence="5 6">A1</strain>
    </source>
</reference>
<evidence type="ECO:0000313" key="7">
    <source>
        <dbReference type="Proteomes" id="UP000232722"/>
    </source>
</evidence>
<dbReference type="VEuPathDB" id="FungiDB:RhiirFUN_022599"/>
<dbReference type="Proteomes" id="UP000232688">
    <property type="component" value="Unassembled WGS sequence"/>
</dbReference>
<comment type="caution">
    <text evidence="4">The sequence shown here is derived from an EMBL/GenBank/DDBJ whole genome shotgun (WGS) entry which is preliminary data.</text>
</comment>
<sequence length="225" mass="25654">MDRFYKLRLLRIAHKHPGHTIAKIFFCPGWKMVDESLIQQTTIKNKYLIPSTRELGVFYVVNSIIGTCSCPVEITGAPCKHQGAVSVKFYITNFNFLPSLTPNDRMVYSYIAVELNENNENEIDKSALVTFLEEIKVDYENYGPQFCTAFDKFAKRYHVSKSQSIPWLCSFLYDINRNVDPTQVKSGSMICVQVESVKRRKSEGSNGTRQKSSAIVEGEKENSDP</sequence>
<feature type="domain" description="SWIM-type" evidence="3">
    <location>
        <begin position="59"/>
        <end position="90"/>
    </location>
</feature>
<reference evidence="4 7" key="1">
    <citation type="submission" date="2016-04" db="EMBL/GenBank/DDBJ databases">
        <title>Genome analyses suggest a sexual origin of heterokaryosis in a supposedly ancient asexual fungus.</title>
        <authorList>
            <person name="Ropars J."/>
            <person name="Sedzielewska K."/>
            <person name="Noel J."/>
            <person name="Charron P."/>
            <person name="Farinelli L."/>
            <person name="Marton T."/>
            <person name="Kruger M."/>
            <person name="Pelin A."/>
            <person name="Brachmann A."/>
            <person name="Corradi N."/>
        </authorList>
    </citation>
    <scope>NUCLEOTIDE SEQUENCE [LARGE SCALE GENOMIC DNA]</scope>
    <source>
        <strain evidence="4 7">A5</strain>
    </source>
</reference>
<evidence type="ECO:0000313" key="5">
    <source>
        <dbReference type="EMBL" id="PKC58292.1"/>
    </source>
</evidence>
<gene>
    <name evidence="5" type="ORF">RhiirA1_400754</name>
    <name evidence="4" type="ORF">RhiirA5_385132</name>
</gene>
<dbReference type="EMBL" id="LLXH01001579">
    <property type="protein sequence ID" value="PKC58292.1"/>
    <property type="molecule type" value="Genomic_DNA"/>
</dbReference>